<reference evidence="2" key="1">
    <citation type="submission" date="2015-08" db="EMBL/GenBank/DDBJ databases">
        <title>Candidatus Bacteriodes Periocalifornicus.</title>
        <authorList>
            <person name="McLean J.S."/>
            <person name="Kelley S."/>
        </authorList>
    </citation>
    <scope>NUCLEOTIDE SEQUENCE [LARGE SCALE GENOMIC DNA]</scope>
    <source>
        <strain evidence="2">12B</strain>
    </source>
</reference>
<dbReference type="EMBL" id="LIIK01000026">
    <property type="protein sequence ID" value="KQM08667.1"/>
    <property type="molecule type" value="Genomic_DNA"/>
</dbReference>
<evidence type="ECO:0000256" key="1">
    <source>
        <dbReference type="SAM" id="SignalP"/>
    </source>
</evidence>
<gene>
    <name evidence="2" type="ORF">AL399_06010</name>
</gene>
<feature type="signal peptide" evidence="1">
    <location>
        <begin position="1"/>
        <end position="28"/>
    </location>
</feature>
<evidence type="ECO:0000313" key="2">
    <source>
        <dbReference type="EMBL" id="KQM08667.1"/>
    </source>
</evidence>
<dbReference type="Proteomes" id="UP000054172">
    <property type="component" value="Unassembled WGS sequence"/>
</dbReference>
<keyword evidence="3" id="KW-1185">Reference proteome</keyword>
<keyword evidence="1" id="KW-0732">Signal</keyword>
<name>A0A0Q4B6P2_9BACT</name>
<organism evidence="2 3">
    <name type="scientific">Candidatus [Bacteroides] periocalifornicus</name>
    <dbReference type="NCBI Taxonomy" id="1702214"/>
    <lineage>
        <taxon>Bacteria</taxon>
        <taxon>Pseudomonadati</taxon>
        <taxon>Bacteroidota</taxon>
    </lineage>
</organism>
<protein>
    <submittedName>
        <fullName evidence="2">Uncharacterized protein</fullName>
    </submittedName>
</protein>
<dbReference type="STRING" id="1702214.AL399_06010"/>
<evidence type="ECO:0000313" key="3">
    <source>
        <dbReference type="Proteomes" id="UP000054172"/>
    </source>
</evidence>
<sequence length="165" mass="18030">MMAFTPAIPVSLRSVALLLLLHAASALAGLAQTLADQEPQEQLEAQCAALLGSGVVPDGQEFYRALTIGTRAECSLTFYAGLRYRLAFSVSQPDVAVVYTLYDNDRKVLFESRGYGNPAWWDFRFDATSTCTLSLSLVSRGRPVAGVRYAMLRVGFCPPTRKDTL</sequence>
<dbReference type="AlphaFoldDB" id="A0A0Q4B6P2"/>
<dbReference type="PATRIC" id="fig|1702214.3.peg.462"/>
<accession>A0A0Q4B6P2</accession>
<comment type="caution">
    <text evidence="2">The sequence shown here is derived from an EMBL/GenBank/DDBJ whole genome shotgun (WGS) entry which is preliminary data.</text>
</comment>
<proteinExistence type="predicted"/>
<feature type="chain" id="PRO_5006212517" evidence="1">
    <location>
        <begin position="29"/>
        <end position="165"/>
    </location>
</feature>